<dbReference type="GO" id="GO:0008270">
    <property type="term" value="F:zinc ion binding"/>
    <property type="evidence" value="ECO:0007669"/>
    <property type="project" value="UniProtKB-KW"/>
</dbReference>
<evidence type="ECO:0000256" key="2">
    <source>
        <dbReference type="ARBA" id="ARBA00004167"/>
    </source>
</evidence>
<name>A0A0N5AN73_9BILA</name>
<evidence type="ECO:0000256" key="1">
    <source>
        <dbReference type="ARBA" id="ARBA00000900"/>
    </source>
</evidence>
<dbReference type="InterPro" id="IPR051653">
    <property type="entry name" value="E3_ligase_sorting_rcpt"/>
</dbReference>
<keyword evidence="8 12" id="KW-1133">Transmembrane helix</keyword>
<dbReference type="GO" id="GO:0016020">
    <property type="term" value="C:membrane"/>
    <property type="evidence" value="ECO:0007669"/>
    <property type="project" value="UniProtKB-SubCell"/>
</dbReference>
<proteinExistence type="predicted"/>
<evidence type="ECO:0000256" key="12">
    <source>
        <dbReference type="SAM" id="Phobius"/>
    </source>
</evidence>
<evidence type="ECO:0000256" key="11">
    <source>
        <dbReference type="SAM" id="MobiDB-lite"/>
    </source>
</evidence>
<dbReference type="SMART" id="SM00184">
    <property type="entry name" value="RING"/>
    <property type="match status" value="1"/>
</dbReference>
<reference evidence="15" key="1">
    <citation type="submission" date="2017-02" db="UniProtKB">
        <authorList>
            <consortium name="WormBaseParasite"/>
        </authorList>
    </citation>
    <scope>IDENTIFICATION</scope>
</reference>
<dbReference type="Pfam" id="PF02225">
    <property type="entry name" value="PA"/>
    <property type="match status" value="1"/>
</dbReference>
<dbReference type="STRING" id="451379.A0A0N5AN73"/>
<evidence type="ECO:0000256" key="7">
    <source>
        <dbReference type="ARBA" id="ARBA00022833"/>
    </source>
</evidence>
<keyword evidence="6 10" id="KW-0863">Zinc-finger</keyword>
<accession>A0A0N5AN73</accession>
<comment type="catalytic activity">
    <reaction evidence="1">
        <text>S-ubiquitinyl-[E2 ubiquitin-conjugating enzyme]-L-cysteine + [acceptor protein]-L-lysine = [E2 ubiquitin-conjugating enzyme]-L-cysteine + N(6)-ubiquitinyl-[acceptor protein]-L-lysine.</text>
        <dbReference type="EC" id="2.3.2.27"/>
    </reaction>
</comment>
<keyword evidence="9 12" id="KW-0472">Membrane</keyword>
<dbReference type="Proteomes" id="UP000046393">
    <property type="component" value="Unplaced"/>
</dbReference>
<dbReference type="PROSITE" id="PS50089">
    <property type="entry name" value="ZF_RING_2"/>
    <property type="match status" value="1"/>
</dbReference>
<dbReference type="InterPro" id="IPR003137">
    <property type="entry name" value="PA_domain"/>
</dbReference>
<dbReference type="InterPro" id="IPR013083">
    <property type="entry name" value="Znf_RING/FYVE/PHD"/>
</dbReference>
<dbReference type="Pfam" id="PF13639">
    <property type="entry name" value="zf-RING_2"/>
    <property type="match status" value="1"/>
</dbReference>
<keyword evidence="5" id="KW-0479">Metal-binding</keyword>
<dbReference type="Gene3D" id="3.50.30.30">
    <property type="match status" value="1"/>
</dbReference>
<evidence type="ECO:0000259" key="13">
    <source>
        <dbReference type="PROSITE" id="PS50089"/>
    </source>
</evidence>
<evidence type="ECO:0000256" key="9">
    <source>
        <dbReference type="ARBA" id="ARBA00023136"/>
    </source>
</evidence>
<feature type="compositionally biased region" description="Polar residues" evidence="11">
    <location>
        <begin position="292"/>
        <end position="302"/>
    </location>
</feature>
<dbReference type="InterPro" id="IPR001841">
    <property type="entry name" value="Znf_RING"/>
</dbReference>
<dbReference type="InterPro" id="IPR046450">
    <property type="entry name" value="PA_dom_sf"/>
</dbReference>
<keyword evidence="4 12" id="KW-0812">Transmembrane</keyword>
<evidence type="ECO:0000256" key="6">
    <source>
        <dbReference type="ARBA" id="ARBA00022771"/>
    </source>
</evidence>
<evidence type="ECO:0000256" key="5">
    <source>
        <dbReference type="ARBA" id="ARBA00022723"/>
    </source>
</evidence>
<feature type="transmembrane region" description="Helical" evidence="12">
    <location>
        <begin position="184"/>
        <end position="204"/>
    </location>
</feature>
<evidence type="ECO:0000256" key="10">
    <source>
        <dbReference type="PROSITE-ProRule" id="PRU00175"/>
    </source>
</evidence>
<dbReference type="GO" id="GO:0061630">
    <property type="term" value="F:ubiquitin protein ligase activity"/>
    <property type="evidence" value="ECO:0007669"/>
    <property type="project" value="UniProtKB-EC"/>
</dbReference>
<comment type="subcellular location">
    <subcellularLocation>
        <location evidence="2">Membrane</location>
        <topology evidence="2">Single-pass membrane protein</topology>
    </subcellularLocation>
</comment>
<evidence type="ECO:0000313" key="14">
    <source>
        <dbReference type="Proteomes" id="UP000046393"/>
    </source>
</evidence>
<dbReference type="WBParaSite" id="SMUV_0000605001-mRNA-1">
    <property type="protein sequence ID" value="SMUV_0000605001-mRNA-1"/>
    <property type="gene ID" value="SMUV_0000605001"/>
</dbReference>
<dbReference type="EC" id="2.3.2.27" evidence="3"/>
<dbReference type="SUPFAM" id="SSF52025">
    <property type="entry name" value="PA domain"/>
    <property type="match status" value="1"/>
</dbReference>
<keyword evidence="7" id="KW-0862">Zinc</keyword>
<dbReference type="SUPFAM" id="SSF57850">
    <property type="entry name" value="RING/U-box"/>
    <property type="match status" value="1"/>
</dbReference>
<organism evidence="14 15">
    <name type="scientific">Syphacia muris</name>
    <dbReference type="NCBI Taxonomy" id="451379"/>
    <lineage>
        <taxon>Eukaryota</taxon>
        <taxon>Metazoa</taxon>
        <taxon>Ecdysozoa</taxon>
        <taxon>Nematoda</taxon>
        <taxon>Chromadorea</taxon>
        <taxon>Rhabditida</taxon>
        <taxon>Spirurina</taxon>
        <taxon>Oxyuridomorpha</taxon>
        <taxon>Oxyuroidea</taxon>
        <taxon>Oxyuridae</taxon>
        <taxon>Syphacia</taxon>
    </lineage>
</organism>
<dbReference type="AlphaFoldDB" id="A0A0N5AN73"/>
<sequence length="334" mass="38028">MCCAIYGIRYLKFVHSSTCCDGRRIIFLLNLLLFTMASVTDVEKTYDEWRLIHRCTARGSNFGADIPFYSYLNNATGCASRTIPQDACNTKPRNVSGCDSYYAFVPRGNCQFSVKAYRVQLANYDALIVYSNPGDSPISMDGSKYKDLVKIPVVMVDYNCMERIMKSYQLEVRVIFGYYNLVKYLIPFVCVVVLCFIVLFICLIRVEFHTNFVEHLLNFCIFCLGDSVETCAICLDDFIEGEKLRILPCNHVYHCKCVDPWLTKNRKVCPICKRKILFSGDSDSSDSENERSNTAGTSGTNIHENAPLIANEVQSAANDNVVVRNKRLIRKRFC</sequence>
<feature type="region of interest" description="Disordered" evidence="11">
    <location>
        <begin position="280"/>
        <end position="302"/>
    </location>
</feature>
<protein>
    <recommendedName>
        <fullName evidence="3">RING-type E3 ubiquitin transferase</fullName>
        <ecNumber evidence="3">2.3.2.27</ecNumber>
    </recommendedName>
</protein>
<evidence type="ECO:0000256" key="3">
    <source>
        <dbReference type="ARBA" id="ARBA00012483"/>
    </source>
</evidence>
<feature type="domain" description="RING-type" evidence="13">
    <location>
        <begin position="231"/>
        <end position="273"/>
    </location>
</feature>
<dbReference type="PANTHER" id="PTHR47168">
    <property type="entry name" value="RING ZINC FINGER DOMAIN SUPERFAMILY PROTEIN-RELATED"/>
    <property type="match status" value="1"/>
</dbReference>
<evidence type="ECO:0000256" key="8">
    <source>
        <dbReference type="ARBA" id="ARBA00022989"/>
    </source>
</evidence>
<evidence type="ECO:0000313" key="15">
    <source>
        <dbReference type="WBParaSite" id="SMUV_0000605001-mRNA-1"/>
    </source>
</evidence>
<dbReference type="PANTHER" id="PTHR47168:SF1">
    <property type="entry name" value="OS02G0798600 PROTEIN"/>
    <property type="match status" value="1"/>
</dbReference>
<keyword evidence="14" id="KW-1185">Reference proteome</keyword>
<evidence type="ECO:0000256" key="4">
    <source>
        <dbReference type="ARBA" id="ARBA00022692"/>
    </source>
</evidence>
<dbReference type="Gene3D" id="3.30.40.10">
    <property type="entry name" value="Zinc/RING finger domain, C3HC4 (zinc finger)"/>
    <property type="match status" value="1"/>
</dbReference>